<protein>
    <recommendedName>
        <fullName evidence="4">Reverse transcriptase domain-containing protein</fullName>
    </recommendedName>
</protein>
<comment type="caution">
    <text evidence="2">The sequence shown here is derived from an EMBL/GenBank/DDBJ whole genome shotgun (WGS) entry which is preliminary data.</text>
</comment>
<proteinExistence type="predicted"/>
<dbReference type="AlphaFoldDB" id="A0A915ZM90"/>
<dbReference type="PANTHER" id="PTHR19446">
    <property type="entry name" value="REVERSE TRANSCRIPTASES"/>
    <property type="match status" value="1"/>
</dbReference>
<name>A0A915ZM90_9GLOM</name>
<evidence type="ECO:0000313" key="1">
    <source>
        <dbReference type="EMBL" id="CAB5321247.1"/>
    </source>
</evidence>
<evidence type="ECO:0000313" key="2">
    <source>
        <dbReference type="EMBL" id="CAB5380180.1"/>
    </source>
</evidence>
<evidence type="ECO:0008006" key="4">
    <source>
        <dbReference type="Google" id="ProtNLM"/>
    </source>
</evidence>
<reference evidence="2" key="1">
    <citation type="submission" date="2020-05" db="EMBL/GenBank/DDBJ databases">
        <authorList>
            <person name="Rincon C."/>
            <person name="Sanders R I."/>
            <person name="Robbins C."/>
            <person name="Chaturvedi A."/>
        </authorList>
    </citation>
    <scope>NUCLEOTIDE SEQUENCE</scope>
    <source>
        <strain evidence="2">CHB12</strain>
    </source>
</reference>
<organism evidence="2 3">
    <name type="scientific">Rhizophagus irregularis</name>
    <dbReference type="NCBI Taxonomy" id="588596"/>
    <lineage>
        <taxon>Eukaryota</taxon>
        <taxon>Fungi</taxon>
        <taxon>Fungi incertae sedis</taxon>
        <taxon>Mucoromycota</taxon>
        <taxon>Glomeromycotina</taxon>
        <taxon>Glomeromycetes</taxon>
        <taxon>Glomerales</taxon>
        <taxon>Glomeraceae</taxon>
        <taxon>Rhizophagus</taxon>
    </lineage>
</organism>
<evidence type="ECO:0000313" key="3">
    <source>
        <dbReference type="Proteomes" id="UP000684084"/>
    </source>
</evidence>
<dbReference type="EMBL" id="CAGKOT010000003">
    <property type="protein sequence ID" value="CAB5321247.1"/>
    <property type="molecule type" value="Genomic_DNA"/>
</dbReference>
<dbReference type="OrthoDB" id="2445125at2759"/>
<dbReference type="Proteomes" id="UP000684084">
    <property type="component" value="Unassembled WGS sequence"/>
</dbReference>
<sequence>MYQNVISKWTKDQIDYYINERNNNLTNNQTKMINSLLQRKPRRIILDRLVYENSNNKTIFTNNSDIIEKQCIQHYQNIGQSDNNTIYDTIDDLPVDWRDIYKSENNSIDPSFWSCLEQTITTDDIIKVLPTLSKKKAPGPSKITNEDLIHLDRYALTILKDFFNLCIKLDLIPAKWKEALIFPIPKPTDWNCRLNNTRPITLLETPRKLMVTLISRKINDVLSKQDILQPNNRAGVLGQSTLEPLFVVQHLIELAKIQKQELWIVIQDLADDVTHEFSTSVIGYLDDTTWFGSSLEQLNQKLTIANSFYTMAKIKINEDKYKIMNNLQKKKLRNIDPRSPSTTSKEILIINNRPIECKITPSNKGERVLGVYINAHNRTQQTLSKAKMIVYSHYIALAKKKMTHDHVAYIIDKIILPKSNPS</sequence>
<dbReference type="EMBL" id="CAGKOT010000042">
    <property type="protein sequence ID" value="CAB5380180.1"/>
    <property type="molecule type" value="Genomic_DNA"/>
</dbReference>
<gene>
    <name evidence="2" type="ORF">CHRIB12_LOCUS16958</name>
    <name evidence="1" type="ORF">CHRIB12_LOCUS2220</name>
</gene>
<accession>A0A915ZM90</accession>